<name>A0A1Y1UYJ8_9FUNG</name>
<accession>A0A1Y1UYJ8</accession>
<dbReference type="OrthoDB" id="2136256at2759"/>
<proteinExistence type="predicted"/>
<protein>
    <submittedName>
        <fullName evidence="1">Uncharacterized protein</fullName>
    </submittedName>
</protein>
<sequence>DVIIPFFIKKYDNLDFIYPWNVTSKNNYTTENTNYLINENYFNDKPQFINNIRHLFAASSNEKIIDTGIRNQTSIYVILVNCNEEHSDLNDIKRKFLFLTLINPNLNKTDFEKIAKSENEVVFKIPCSQYPIKIELKEVKLDQISQNIQALKLTIYSDDISSTLNVRQCLLDRIHTISNNIQINKVYSKFNGINNDIIYEIKKTIIYTLDSIIFSQKNKE</sequence>
<feature type="non-terminal residue" evidence="1">
    <location>
        <position position="220"/>
    </location>
</feature>
<dbReference type="Proteomes" id="UP000193719">
    <property type="component" value="Unassembled WGS sequence"/>
</dbReference>
<organism evidence="1 2">
    <name type="scientific">Piromyces finnis</name>
    <dbReference type="NCBI Taxonomy" id="1754191"/>
    <lineage>
        <taxon>Eukaryota</taxon>
        <taxon>Fungi</taxon>
        <taxon>Fungi incertae sedis</taxon>
        <taxon>Chytridiomycota</taxon>
        <taxon>Chytridiomycota incertae sedis</taxon>
        <taxon>Neocallimastigomycetes</taxon>
        <taxon>Neocallimastigales</taxon>
        <taxon>Neocallimastigaceae</taxon>
        <taxon>Piromyces</taxon>
    </lineage>
</organism>
<keyword evidence="2" id="KW-1185">Reference proteome</keyword>
<dbReference type="EMBL" id="MCFH01000053">
    <property type="protein sequence ID" value="ORX43376.1"/>
    <property type="molecule type" value="Genomic_DNA"/>
</dbReference>
<gene>
    <name evidence="1" type="ORF">BCR36DRAFT_261973</name>
</gene>
<feature type="non-terminal residue" evidence="1">
    <location>
        <position position="1"/>
    </location>
</feature>
<evidence type="ECO:0000313" key="1">
    <source>
        <dbReference type="EMBL" id="ORX43376.1"/>
    </source>
</evidence>
<comment type="caution">
    <text evidence="1">The sequence shown here is derived from an EMBL/GenBank/DDBJ whole genome shotgun (WGS) entry which is preliminary data.</text>
</comment>
<reference evidence="1 2" key="1">
    <citation type="submission" date="2016-08" db="EMBL/GenBank/DDBJ databases">
        <title>Genomes of anaerobic fungi encode conserved fungal cellulosomes for biomass hydrolysis.</title>
        <authorList>
            <consortium name="DOE Joint Genome Institute"/>
            <person name="Haitjema C.H."/>
            <person name="Gilmore S.P."/>
            <person name="Henske J.K."/>
            <person name="Solomon K.V."/>
            <person name="De Groot R."/>
            <person name="Kuo A."/>
            <person name="Mondo S.J."/>
            <person name="Salamov A.A."/>
            <person name="Labutti K."/>
            <person name="Zhao Z."/>
            <person name="Chiniquy J."/>
            <person name="Barry K."/>
            <person name="Brewer H.M."/>
            <person name="Purvine S.O."/>
            <person name="Wright A.T."/>
            <person name="Boxma B."/>
            <person name="Van Alen T."/>
            <person name="Hackstein J.H."/>
            <person name="Baker S.E."/>
            <person name="Grigoriev I.V."/>
            <person name="O'Malley M.A."/>
        </authorList>
    </citation>
    <scope>NUCLEOTIDE SEQUENCE [LARGE SCALE GENOMIC DNA]</scope>
    <source>
        <strain evidence="2">finn</strain>
    </source>
</reference>
<dbReference type="AlphaFoldDB" id="A0A1Y1UYJ8"/>
<reference evidence="1 2" key="2">
    <citation type="submission" date="2016-08" db="EMBL/GenBank/DDBJ databases">
        <title>Pervasive Adenine N6-methylation of Active Genes in Fungi.</title>
        <authorList>
            <consortium name="DOE Joint Genome Institute"/>
            <person name="Mondo S.J."/>
            <person name="Dannebaum R.O."/>
            <person name="Kuo R.C."/>
            <person name="Labutti K."/>
            <person name="Haridas S."/>
            <person name="Kuo A."/>
            <person name="Salamov A."/>
            <person name="Ahrendt S.R."/>
            <person name="Lipzen A."/>
            <person name="Sullivan W."/>
            <person name="Andreopoulos W.B."/>
            <person name="Clum A."/>
            <person name="Lindquist E."/>
            <person name="Daum C."/>
            <person name="Ramamoorthy G.K."/>
            <person name="Gryganskyi A."/>
            <person name="Culley D."/>
            <person name="Magnuson J.K."/>
            <person name="James T.Y."/>
            <person name="O'Malley M.A."/>
            <person name="Stajich J.E."/>
            <person name="Spatafora J.W."/>
            <person name="Visel A."/>
            <person name="Grigoriev I.V."/>
        </authorList>
    </citation>
    <scope>NUCLEOTIDE SEQUENCE [LARGE SCALE GENOMIC DNA]</scope>
    <source>
        <strain evidence="2">finn</strain>
    </source>
</reference>
<evidence type="ECO:0000313" key="2">
    <source>
        <dbReference type="Proteomes" id="UP000193719"/>
    </source>
</evidence>